<dbReference type="GO" id="GO:0010997">
    <property type="term" value="F:anaphase-promoting complex binding"/>
    <property type="evidence" value="ECO:0007669"/>
    <property type="project" value="TreeGrafter"/>
</dbReference>
<dbReference type="EMBL" id="OU898282">
    <property type="protein sequence ID" value="CAG9837230.1"/>
    <property type="molecule type" value="Genomic_DNA"/>
</dbReference>
<dbReference type="GO" id="GO:0033314">
    <property type="term" value="P:mitotic DNA replication checkpoint signaling"/>
    <property type="evidence" value="ECO:0007669"/>
    <property type="project" value="TreeGrafter"/>
</dbReference>
<protein>
    <recommendedName>
        <fullName evidence="7">Claspin</fullName>
    </recommendedName>
</protein>
<dbReference type="PANTHER" id="PTHR14396:SF10">
    <property type="entry name" value="CLASPIN"/>
    <property type="match status" value="1"/>
</dbReference>
<evidence type="ECO:0000256" key="2">
    <source>
        <dbReference type="ARBA" id="ARBA00022553"/>
    </source>
</evidence>
<keyword evidence="2" id="KW-0597">Phosphoprotein</keyword>
<feature type="region of interest" description="Disordered" evidence="4">
    <location>
        <begin position="45"/>
        <end position="74"/>
    </location>
</feature>
<evidence type="ECO:0008006" key="7">
    <source>
        <dbReference type="Google" id="ProtNLM"/>
    </source>
</evidence>
<evidence type="ECO:0000256" key="3">
    <source>
        <dbReference type="ARBA" id="ARBA00023242"/>
    </source>
</evidence>
<sequence length="251" mass="29004">MKADLERIHLRRMLDDDTREVKLLQELLLEDGELQGSGRERQFRWKNIDSLDMTEEEKKNSDDETGGFDENESEEIWRRKRHEREMFLKEKQSQEFDDDDIDLLSGSEILKIGHKVLQRSLSNSQGNQATEKSIANENSPIVKTTFSLVHKRGSFLSRGEEVLQRLAEYNKISTTSEVIAQKAKNSKNFLFQTVEVREATEKLTIFNKRKAADATPRAIKKLRLTDNLSPAIKRNKKPDKPDVKAKLFGVS</sequence>
<feature type="compositionally biased region" description="Acidic residues" evidence="4">
    <location>
        <begin position="63"/>
        <end position="74"/>
    </location>
</feature>
<evidence type="ECO:0000256" key="4">
    <source>
        <dbReference type="SAM" id="MobiDB-lite"/>
    </source>
</evidence>
<keyword evidence="6" id="KW-1185">Reference proteome</keyword>
<dbReference type="PANTHER" id="PTHR14396">
    <property type="entry name" value="CLASPIN"/>
    <property type="match status" value="1"/>
</dbReference>
<dbReference type="OrthoDB" id="5859781at2759"/>
<dbReference type="InterPro" id="IPR024146">
    <property type="entry name" value="Claspin"/>
</dbReference>
<gene>
    <name evidence="5" type="ORF">DIABBA_LOCUS10233</name>
</gene>
<proteinExistence type="predicted"/>
<dbReference type="GO" id="GO:0007095">
    <property type="term" value="P:mitotic G2 DNA damage checkpoint signaling"/>
    <property type="evidence" value="ECO:0007669"/>
    <property type="project" value="TreeGrafter"/>
</dbReference>
<organism evidence="5 6">
    <name type="scientific">Diabrotica balteata</name>
    <name type="common">Banded cucumber beetle</name>
    <dbReference type="NCBI Taxonomy" id="107213"/>
    <lineage>
        <taxon>Eukaryota</taxon>
        <taxon>Metazoa</taxon>
        <taxon>Ecdysozoa</taxon>
        <taxon>Arthropoda</taxon>
        <taxon>Hexapoda</taxon>
        <taxon>Insecta</taxon>
        <taxon>Pterygota</taxon>
        <taxon>Neoptera</taxon>
        <taxon>Endopterygota</taxon>
        <taxon>Coleoptera</taxon>
        <taxon>Polyphaga</taxon>
        <taxon>Cucujiformia</taxon>
        <taxon>Chrysomeloidea</taxon>
        <taxon>Chrysomelidae</taxon>
        <taxon>Galerucinae</taxon>
        <taxon>Diabroticina</taxon>
        <taxon>Diabroticites</taxon>
        <taxon>Diabrotica</taxon>
    </lineage>
</organism>
<dbReference type="Proteomes" id="UP001153709">
    <property type="component" value="Chromosome 7"/>
</dbReference>
<reference evidence="5" key="1">
    <citation type="submission" date="2022-01" db="EMBL/GenBank/DDBJ databases">
        <authorList>
            <person name="King R."/>
        </authorList>
    </citation>
    <scope>NUCLEOTIDE SEQUENCE</scope>
</reference>
<dbReference type="GO" id="GO:0005634">
    <property type="term" value="C:nucleus"/>
    <property type="evidence" value="ECO:0007669"/>
    <property type="project" value="UniProtKB-SubCell"/>
</dbReference>
<keyword evidence="3" id="KW-0539">Nucleus</keyword>
<evidence type="ECO:0000313" key="5">
    <source>
        <dbReference type="EMBL" id="CAG9837230.1"/>
    </source>
</evidence>
<evidence type="ECO:0000313" key="6">
    <source>
        <dbReference type="Proteomes" id="UP001153709"/>
    </source>
</evidence>
<comment type="subcellular location">
    <subcellularLocation>
        <location evidence="1">Nucleus</location>
    </subcellularLocation>
</comment>
<accession>A0A9N9T2L0</accession>
<name>A0A9N9T2L0_DIABA</name>
<dbReference type="AlphaFoldDB" id="A0A9N9T2L0"/>
<feature type="region of interest" description="Disordered" evidence="4">
    <location>
        <begin position="229"/>
        <end position="251"/>
    </location>
</feature>
<evidence type="ECO:0000256" key="1">
    <source>
        <dbReference type="ARBA" id="ARBA00004123"/>
    </source>
</evidence>